<dbReference type="EMBL" id="GL888070">
    <property type="protein sequence ID" value="EGI68084.1"/>
    <property type="molecule type" value="Genomic_DNA"/>
</dbReference>
<evidence type="ECO:0000313" key="2">
    <source>
        <dbReference type="EMBL" id="EGI68084.1"/>
    </source>
</evidence>
<protein>
    <submittedName>
        <fullName evidence="2">Uncharacterized protein</fullName>
    </submittedName>
</protein>
<dbReference type="AlphaFoldDB" id="F4WCA4"/>
<gene>
    <name evidence="2" type="ORF">G5I_03178</name>
</gene>
<dbReference type="Proteomes" id="UP000007755">
    <property type="component" value="Unassembled WGS sequence"/>
</dbReference>
<accession>F4WCA4</accession>
<dbReference type="InParanoid" id="F4WCA4"/>
<sequence length="281" mass="31685">MRPYCLHISSECSSTGNPRINFPIAAECLRVLDKMTQPLRQATIAEGLKVREKEGSSQLLGVVCRANSQQITESHIDILRFDNVRSSRYNKSEVNSKFISDEHIKPMSVNQNVRTSIPTDYASDKSAMSSVLVLANTATRADGEAGFVKTTPYIPSPRFGLQLPRRRQPFLPPQQRLWQFTDPHLGQEAIFRPKAAGETMFVATEGTGSSSTNCFDKSRRQYVVKTPGFSYGSENDEVYVGGRRADRKEGRKEGIRGDLCKKRERERLEEEDDEEDSRSLD</sequence>
<evidence type="ECO:0000256" key="1">
    <source>
        <dbReference type="SAM" id="MobiDB-lite"/>
    </source>
</evidence>
<name>F4WCA4_ACREC</name>
<reference evidence="2" key="1">
    <citation type="submission" date="2011-02" db="EMBL/GenBank/DDBJ databases">
        <title>The genome of the leaf-cutting ant Acromyrmex echinatior suggests key adaptations to social evolution and fungus farming.</title>
        <authorList>
            <person name="Nygaard S."/>
            <person name="Zhang G."/>
        </authorList>
    </citation>
    <scope>NUCLEOTIDE SEQUENCE</scope>
</reference>
<feature type="region of interest" description="Disordered" evidence="1">
    <location>
        <begin position="242"/>
        <end position="281"/>
    </location>
</feature>
<feature type="compositionally biased region" description="Acidic residues" evidence="1">
    <location>
        <begin position="269"/>
        <end position="281"/>
    </location>
</feature>
<keyword evidence="3" id="KW-1185">Reference proteome</keyword>
<evidence type="ECO:0000313" key="3">
    <source>
        <dbReference type="Proteomes" id="UP000007755"/>
    </source>
</evidence>
<organism evidence="3">
    <name type="scientific">Acromyrmex echinatior</name>
    <name type="common">Panamanian leafcutter ant</name>
    <name type="synonym">Acromyrmex octospinosus echinatior</name>
    <dbReference type="NCBI Taxonomy" id="103372"/>
    <lineage>
        <taxon>Eukaryota</taxon>
        <taxon>Metazoa</taxon>
        <taxon>Ecdysozoa</taxon>
        <taxon>Arthropoda</taxon>
        <taxon>Hexapoda</taxon>
        <taxon>Insecta</taxon>
        <taxon>Pterygota</taxon>
        <taxon>Neoptera</taxon>
        <taxon>Endopterygota</taxon>
        <taxon>Hymenoptera</taxon>
        <taxon>Apocrita</taxon>
        <taxon>Aculeata</taxon>
        <taxon>Formicoidea</taxon>
        <taxon>Formicidae</taxon>
        <taxon>Myrmicinae</taxon>
        <taxon>Acromyrmex</taxon>
    </lineage>
</organism>
<feature type="compositionally biased region" description="Basic and acidic residues" evidence="1">
    <location>
        <begin position="243"/>
        <end position="268"/>
    </location>
</feature>
<proteinExistence type="predicted"/>